<dbReference type="PANTHER" id="PTHR33295">
    <property type="entry name" value="ATPASE"/>
    <property type="match status" value="1"/>
</dbReference>
<evidence type="ECO:0000259" key="2">
    <source>
        <dbReference type="Pfam" id="PF13635"/>
    </source>
</evidence>
<comment type="caution">
    <text evidence="3">The sequence shown here is derived from an EMBL/GenBank/DDBJ whole genome shotgun (WGS) entry which is preliminary data.</text>
</comment>
<feature type="domain" description="DUF4143" evidence="2">
    <location>
        <begin position="217"/>
        <end position="361"/>
    </location>
</feature>
<evidence type="ECO:0000259" key="1">
    <source>
        <dbReference type="Pfam" id="PF13173"/>
    </source>
</evidence>
<dbReference type="Pfam" id="PF13635">
    <property type="entry name" value="DUF4143"/>
    <property type="match status" value="1"/>
</dbReference>
<keyword evidence="3" id="KW-0067">ATP-binding</keyword>
<reference evidence="3" key="2">
    <citation type="journal article" date="2021" name="PeerJ">
        <title>Extensive microbial diversity within the chicken gut microbiome revealed by metagenomics and culture.</title>
        <authorList>
            <person name="Gilroy R."/>
            <person name="Ravi A."/>
            <person name="Getino M."/>
            <person name="Pursley I."/>
            <person name="Horton D.L."/>
            <person name="Alikhan N.F."/>
            <person name="Baker D."/>
            <person name="Gharbi K."/>
            <person name="Hall N."/>
            <person name="Watson M."/>
            <person name="Adriaenssens E.M."/>
            <person name="Foster-Nyarko E."/>
            <person name="Jarju S."/>
            <person name="Secka A."/>
            <person name="Antonio M."/>
            <person name="Oren A."/>
            <person name="Chaudhuri R.R."/>
            <person name="La Ragione R."/>
            <person name="Hildebrand F."/>
            <person name="Pallen M.J."/>
        </authorList>
    </citation>
    <scope>NUCLEOTIDE SEQUENCE</scope>
    <source>
        <strain evidence="3">3924</strain>
    </source>
</reference>
<protein>
    <submittedName>
        <fullName evidence="3">ATP-binding protein</fullName>
    </submittedName>
</protein>
<reference evidence="3" key="1">
    <citation type="submission" date="2020-10" db="EMBL/GenBank/DDBJ databases">
        <authorList>
            <person name="Gilroy R."/>
        </authorList>
    </citation>
    <scope>NUCLEOTIDE SEQUENCE</scope>
    <source>
        <strain evidence="3">3924</strain>
    </source>
</reference>
<dbReference type="EMBL" id="JADIMV010000115">
    <property type="protein sequence ID" value="MBO8440334.1"/>
    <property type="molecule type" value="Genomic_DNA"/>
</dbReference>
<gene>
    <name evidence="3" type="ORF">IAC51_06750</name>
</gene>
<dbReference type="AlphaFoldDB" id="A0A940DN66"/>
<dbReference type="InterPro" id="IPR027417">
    <property type="entry name" value="P-loop_NTPase"/>
</dbReference>
<accession>A0A940DN66</accession>
<dbReference type="GO" id="GO:0005524">
    <property type="term" value="F:ATP binding"/>
    <property type="evidence" value="ECO:0007669"/>
    <property type="project" value="UniProtKB-KW"/>
</dbReference>
<evidence type="ECO:0000313" key="4">
    <source>
        <dbReference type="Proteomes" id="UP000712007"/>
    </source>
</evidence>
<organism evidence="3 4">
    <name type="scientific">Candidatus Aphodosoma intestinipullorum</name>
    <dbReference type="NCBI Taxonomy" id="2840674"/>
    <lineage>
        <taxon>Bacteria</taxon>
        <taxon>Pseudomonadati</taxon>
        <taxon>Bacteroidota</taxon>
        <taxon>Bacteroidia</taxon>
        <taxon>Bacteroidales</taxon>
        <taxon>Candidatus Aphodosoma</taxon>
    </lineage>
</organism>
<proteinExistence type="predicted"/>
<feature type="domain" description="AAA" evidence="1">
    <location>
        <begin position="41"/>
        <end position="161"/>
    </location>
</feature>
<dbReference type="PANTHER" id="PTHR33295:SF8">
    <property type="entry name" value="AAA+ ATPASE DOMAIN-CONTAINING PROTEIN"/>
    <property type="match status" value="1"/>
</dbReference>
<dbReference type="InterPro" id="IPR025420">
    <property type="entry name" value="DUF4143"/>
</dbReference>
<keyword evidence="3" id="KW-0547">Nucleotide-binding</keyword>
<evidence type="ECO:0000313" key="3">
    <source>
        <dbReference type="EMBL" id="MBO8440334.1"/>
    </source>
</evidence>
<sequence>MDIRELERVLQDQKEELESLRGKSFCHRAEESLIDLDSNLAQVVIGVRRSGKSTLCFNALEKSKVNYAYVNFDDENLYDLTVKDMNDVLQVLYSIYGDFSHLFLDEIQNIDGWHLFVNRMLRKGVRLLLTGSNSKLLSGELASHLTGRHHTVELLPFSFKDWCNYNGIATAPLTTKNMGLLMGAFDRYLRQGGFPELLVERNGTSYIDSLFHSIITQDIQKRFKVRYTDSLERLAGHLLNISPAIIVKDKLQEQFGFKSHHTLGNYLSYLTQTYLICKVSKYSTKSKERSVSEKVYAIDVAFMNRRENALAGENLGWRLETIVYLELRRRIKTDGEDIYYFNNGSTEADFVVCDGNKAVEIYQVAYDIENPKTRRREINGAVMAVKSAKCSNVYILTDHQSETIVHEGITIKVLPVWEWIVREG</sequence>
<dbReference type="Proteomes" id="UP000712007">
    <property type="component" value="Unassembled WGS sequence"/>
</dbReference>
<name>A0A940DN66_9BACT</name>
<dbReference type="Pfam" id="PF13173">
    <property type="entry name" value="AAA_14"/>
    <property type="match status" value="1"/>
</dbReference>
<dbReference type="SUPFAM" id="SSF52540">
    <property type="entry name" value="P-loop containing nucleoside triphosphate hydrolases"/>
    <property type="match status" value="1"/>
</dbReference>
<dbReference type="InterPro" id="IPR041682">
    <property type="entry name" value="AAA_14"/>
</dbReference>